<dbReference type="InParanoid" id="C3Y9Z6"/>
<organism>
    <name type="scientific">Branchiostoma floridae</name>
    <name type="common">Florida lancelet</name>
    <name type="synonym">Amphioxus</name>
    <dbReference type="NCBI Taxonomy" id="7739"/>
    <lineage>
        <taxon>Eukaryota</taxon>
        <taxon>Metazoa</taxon>
        <taxon>Chordata</taxon>
        <taxon>Cephalochordata</taxon>
        <taxon>Leptocardii</taxon>
        <taxon>Amphioxiformes</taxon>
        <taxon>Branchiostomatidae</taxon>
        <taxon>Branchiostoma</taxon>
    </lineage>
</organism>
<dbReference type="FunFam" id="3.60.130.10:FF:000010">
    <property type="entry name" value="TauD/TfdA family dioxygenase"/>
    <property type="match status" value="2"/>
</dbReference>
<dbReference type="EMBL" id="GG666493">
    <property type="protein sequence ID" value="EEN62905.1"/>
    <property type="molecule type" value="Genomic_DNA"/>
</dbReference>
<dbReference type="InterPro" id="IPR003819">
    <property type="entry name" value="TauD/TfdA-like"/>
</dbReference>
<dbReference type="PANTHER" id="PTHR10696">
    <property type="entry name" value="GAMMA-BUTYROBETAINE HYDROXYLASE-RELATED"/>
    <property type="match status" value="1"/>
</dbReference>
<dbReference type="Gene3D" id="3.60.130.10">
    <property type="entry name" value="Clavaminate synthase-like"/>
    <property type="match status" value="2"/>
</dbReference>
<dbReference type="Pfam" id="PF02668">
    <property type="entry name" value="TauD"/>
    <property type="match status" value="2"/>
</dbReference>
<dbReference type="GO" id="GO:0016491">
    <property type="term" value="F:oxidoreductase activity"/>
    <property type="evidence" value="ECO:0007669"/>
    <property type="project" value="UniProtKB-KW"/>
</dbReference>
<protein>
    <recommendedName>
        <fullName evidence="2">TauD/TfdA-like domain-containing protein</fullName>
    </recommendedName>
</protein>
<feature type="domain" description="TauD/TfdA-like" evidence="2">
    <location>
        <begin position="105"/>
        <end position="222"/>
    </location>
</feature>
<evidence type="ECO:0000313" key="3">
    <source>
        <dbReference type="EMBL" id="EEN62905.1"/>
    </source>
</evidence>
<name>C3Y9Z6_BRAFL</name>
<dbReference type="eggNOG" id="ENOG502QRUR">
    <property type="taxonomic scope" value="Eukaryota"/>
</dbReference>
<dbReference type="STRING" id="7739.C3Y9Z6"/>
<evidence type="ECO:0000256" key="1">
    <source>
        <dbReference type="ARBA" id="ARBA00023002"/>
    </source>
</evidence>
<evidence type="ECO:0000259" key="2">
    <source>
        <dbReference type="Pfam" id="PF02668"/>
    </source>
</evidence>
<sequence length="732" mass="83111">MYAFRSTGRLFMSSRGGPTLASLIYKVRFCQASALNGAALKLVEAHVDWASQLTAHTARIRGRKWLPGSHGPKFPEFLAPPKDGYVHVFTPVEKVDCSPEECAPAMRQVIRDVLERRKEGALLFRGLPLATAEDFSRALVNLGLKLTSYKGGGGIRHQLAEAVDTASDEPPEFCIEPHHDLAYTNHYPEKIMFFCIDPPPPGTGGETVLADVRDILPRLDKDVVAWRNSGSLESCTYNIFLLAVLAYTTVGNRFSDDLFQTFQMENKSDVEEHMKAHNIHWKWHDDGAMTNWTVLPAMLKYRGDWVWFTVPHANNNSYMKKNPSWVDKDLPDDQYPQHTYYGDGAVIEQEVLQHIRETIWQEVGARPFETTKRKVFQLAETEIDWSAEAAGKSVPIRGRAMLPGSESCNFPEFLSPPRVDDPPRVFAPSGRERTAPEDCAVEMRKVVHELMKNQDVGAVLFRGFPLSTTQDFSRVVNNLGLKMRRSYKGGIGIRHETDESVYSASDEPPEWCIEPHNELAQSNNSPEKVIFFCVDPPSPGAGGETVLTDVREILPRLDKDVVKKFQALGVMYKHYVPSRGSGEYLCWQTMFQTEDSSVVEEFLRTNNIQWEWDDNNALLWWITLPAVRMYRGTQLWFNSAHINNVSCLKLHPHWCDKDIPDHRHPTNTFYGDGTEIEADVLQHIRDVIWQVAVGFQLKKGDLLVLNNMYCQHARLSYAGTRKLAFAMGMHED</sequence>
<reference evidence="3" key="1">
    <citation type="journal article" date="2008" name="Nature">
        <title>The amphioxus genome and the evolution of the chordate karyotype.</title>
        <authorList>
            <consortium name="US DOE Joint Genome Institute (JGI-PGF)"/>
            <person name="Putnam N.H."/>
            <person name="Butts T."/>
            <person name="Ferrier D.E.K."/>
            <person name="Furlong R.F."/>
            <person name="Hellsten U."/>
            <person name="Kawashima T."/>
            <person name="Robinson-Rechavi M."/>
            <person name="Shoguchi E."/>
            <person name="Terry A."/>
            <person name="Yu J.-K."/>
            <person name="Benito-Gutierrez E.L."/>
            <person name="Dubchak I."/>
            <person name="Garcia-Fernandez J."/>
            <person name="Gibson-Brown J.J."/>
            <person name="Grigoriev I.V."/>
            <person name="Horton A.C."/>
            <person name="de Jong P.J."/>
            <person name="Jurka J."/>
            <person name="Kapitonov V.V."/>
            <person name="Kohara Y."/>
            <person name="Kuroki Y."/>
            <person name="Lindquist E."/>
            <person name="Lucas S."/>
            <person name="Osoegawa K."/>
            <person name="Pennacchio L.A."/>
            <person name="Salamov A.A."/>
            <person name="Satou Y."/>
            <person name="Sauka-Spengler T."/>
            <person name="Schmutz J."/>
            <person name="Shin-I T."/>
            <person name="Toyoda A."/>
            <person name="Bronner-Fraser M."/>
            <person name="Fujiyama A."/>
            <person name="Holland L.Z."/>
            <person name="Holland P.W.H."/>
            <person name="Satoh N."/>
            <person name="Rokhsar D.S."/>
        </authorList>
    </citation>
    <scope>NUCLEOTIDE SEQUENCE [LARGE SCALE GENOMIC DNA]</scope>
    <source>
        <strain evidence="3">S238N-H82</strain>
        <tissue evidence="3">Testes</tissue>
    </source>
</reference>
<dbReference type="PANTHER" id="PTHR10696:SF21">
    <property type="entry name" value="TAUD_TFDA-LIKE DOMAIN-CONTAINING PROTEIN"/>
    <property type="match status" value="1"/>
</dbReference>
<gene>
    <name evidence="3" type="ORF">BRAFLDRAFT_91664</name>
</gene>
<proteinExistence type="predicted"/>
<dbReference type="AlphaFoldDB" id="C3Y9Z6"/>
<keyword evidence="1" id="KW-0560">Oxidoreductase</keyword>
<dbReference type="SUPFAM" id="SSF51197">
    <property type="entry name" value="Clavaminate synthase-like"/>
    <property type="match status" value="2"/>
</dbReference>
<dbReference type="InterPro" id="IPR042098">
    <property type="entry name" value="TauD-like_sf"/>
</dbReference>
<accession>C3Y9Z6</accession>
<dbReference type="InterPro" id="IPR050411">
    <property type="entry name" value="AlphaKG_dependent_hydroxylases"/>
</dbReference>
<feature type="domain" description="TauD/TfdA-like" evidence="2">
    <location>
        <begin position="444"/>
        <end position="723"/>
    </location>
</feature>